<dbReference type="NCBIfam" id="TIGR01830">
    <property type="entry name" value="3oxo_ACP_reduc"/>
    <property type="match status" value="1"/>
</dbReference>
<dbReference type="Pfam" id="PF13561">
    <property type="entry name" value="adh_short_C2"/>
    <property type="match status" value="1"/>
</dbReference>
<dbReference type="PRINTS" id="PR00081">
    <property type="entry name" value="GDHRDH"/>
</dbReference>
<evidence type="ECO:0000256" key="2">
    <source>
        <dbReference type="ARBA" id="ARBA00005194"/>
    </source>
</evidence>
<dbReference type="RefSeq" id="WP_041017429.1">
    <property type="nucleotide sequence ID" value="NZ_CCEJ010000004.1"/>
</dbReference>
<feature type="binding site" evidence="13">
    <location>
        <begin position="158"/>
        <end position="162"/>
    </location>
    <ligand>
        <name>NADP(+)</name>
        <dbReference type="ChEBI" id="CHEBI:58349"/>
    </ligand>
</feature>
<dbReference type="PANTHER" id="PTHR42879:SF2">
    <property type="entry name" value="3-OXOACYL-[ACYL-CARRIER-PROTEIN] REDUCTASE FABG"/>
    <property type="match status" value="1"/>
</dbReference>
<keyword evidence="9 14" id="KW-0443">Lipid metabolism</keyword>
<keyword evidence="6 14" id="KW-0276">Fatty acid metabolism</keyword>
<keyword evidence="5 14" id="KW-0444">Lipid biosynthesis</keyword>
<dbReference type="EMBL" id="CCEJ010000004">
    <property type="protein sequence ID" value="CDR33900.1"/>
    <property type="molecule type" value="Genomic_DNA"/>
</dbReference>
<evidence type="ECO:0000256" key="1">
    <source>
        <dbReference type="ARBA" id="ARBA00002607"/>
    </source>
</evidence>
<dbReference type="Gene3D" id="3.40.50.720">
    <property type="entry name" value="NAD(P)-binding Rossmann-like Domain"/>
    <property type="match status" value="1"/>
</dbReference>
<dbReference type="AlphaFoldDB" id="A0A090D1L5"/>
<evidence type="ECO:0000256" key="6">
    <source>
        <dbReference type="ARBA" id="ARBA00022832"/>
    </source>
</evidence>
<dbReference type="CDD" id="cd05333">
    <property type="entry name" value="BKR_SDR_c"/>
    <property type="match status" value="1"/>
</dbReference>
<evidence type="ECO:0000256" key="11">
    <source>
        <dbReference type="ARBA" id="ARBA00048508"/>
    </source>
</evidence>
<evidence type="ECO:0000259" key="15">
    <source>
        <dbReference type="SMART" id="SM00822"/>
    </source>
</evidence>
<comment type="caution">
    <text evidence="16">The sequence shown here is derived from an EMBL/GenBank/DDBJ whole genome shotgun (WGS) entry which is preliminary data.</text>
</comment>
<protein>
    <recommendedName>
        <fullName evidence="14">3-oxoacyl-[acyl-carrier-protein] reductase</fullName>
        <ecNumber evidence="14">1.1.1.100</ecNumber>
    </recommendedName>
</protein>
<evidence type="ECO:0000256" key="12">
    <source>
        <dbReference type="PIRSR" id="PIRSR611284-1"/>
    </source>
</evidence>
<dbReference type="FunFam" id="3.40.50.720:FF:000115">
    <property type="entry name" value="3-oxoacyl-[acyl-carrier-protein] reductase FabG"/>
    <property type="match status" value="1"/>
</dbReference>
<dbReference type="GO" id="GO:0004316">
    <property type="term" value="F:3-oxoacyl-[acyl-carrier-protein] reductase (NADPH) activity"/>
    <property type="evidence" value="ECO:0007669"/>
    <property type="project" value="UniProtKB-UniRule"/>
</dbReference>
<dbReference type="EC" id="1.1.1.100" evidence="14"/>
<proteinExistence type="inferred from homology"/>
<evidence type="ECO:0000256" key="4">
    <source>
        <dbReference type="ARBA" id="ARBA00011881"/>
    </source>
</evidence>
<keyword evidence="10 14" id="KW-0275">Fatty acid biosynthesis</keyword>
<dbReference type="Proteomes" id="UP000031552">
    <property type="component" value="Unassembled WGS sequence"/>
</dbReference>
<dbReference type="NCBIfam" id="NF009466">
    <property type="entry name" value="PRK12826.1-2"/>
    <property type="match status" value="1"/>
</dbReference>
<accession>A0A090D1L5</accession>
<dbReference type="GO" id="GO:0006633">
    <property type="term" value="P:fatty acid biosynthetic process"/>
    <property type="evidence" value="ECO:0007669"/>
    <property type="project" value="UniProtKB-UniPathway"/>
</dbReference>
<name>A0A090D1L5_9BACT</name>
<keyword evidence="8 14" id="KW-0560">Oxidoreductase</keyword>
<feature type="domain" description="Ketoreductase" evidence="15">
    <location>
        <begin position="7"/>
        <end position="180"/>
    </location>
</feature>
<feature type="active site" description="Proton acceptor" evidence="12">
    <location>
        <position position="158"/>
    </location>
</feature>
<dbReference type="SMART" id="SM00822">
    <property type="entry name" value="PKS_KR"/>
    <property type="match status" value="1"/>
</dbReference>
<reference evidence="16" key="2">
    <citation type="submission" date="2014-09" db="EMBL/GenBank/DDBJ databases">
        <title>Criblamydia sequanensis harbors a mega-plasmid encoding arsenite resistance.</title>
        <authorList>
            <person name="Bertelli C."/>
            <person name="Goesmann A."/>
            <person name="Greub G."/>
        </authorList>
    </citation>
    <scope>NUCLEOTIDE SEQUENCE [LARGE SCALE GENOMIC DNA]</scope>
    <source>
        <strain evidence="16">CRIB-18</strain>
    </source>
</reference>
<keyword evidence="7 13" id="KW-0521">NADP</keyword>
<dbReference type="eggNOG" id="COG1028">
    <property type="taxonomic scope" value="Bacteria"/>
</dbReference>
<dbReference type="InterPro" id="IPR002347">
    <property type="entry name" value="SDR_fam"/>
</dbReference>
<comment type="pathway">
    <text evidence="2 14">Lipid metabolism; fatty acid biosynthesis.</text>
</comment>
<evidence type="ECO:0000256" key="5">
    <source>
        <dbReference type="ARBA" id="ARBA00022516"/>
    </source>
</evidence>
<dbReference type="PRINTS" id="PR00080">
    <property type="entry name" value="SDRFAMILY"/>
</dbReference>
<dbReference type="InterPro" id="IPR057326">
    <property type="entry name" value="KR_dom"/>
</dbReference>
<keyword evidence="17" id="KW-1185">Reference proteome</keyword>
<feature type="binding site" evidence="13">
    <location>
        <position position="38"/>
    </location>
    <ligand>
        <name>NADP(+)</name>
        <dbReference type="ChEBI" id="CHEBI:58349"/>
    </ligand>
</feature>
<feature type="binding site" evidence="13">
    <location>
        <position position="93"/>
    </location>
    <ligand>
        <name>NADP(+)</name>
        <dbReference type="ChEBI" id="CHEBI:58349"/>
    </ligand>
</feature>
<dbReference type="PROSITE" id="PS00061">
    <property type="entry name" value="ADH_SHORT"/>
    <property type="match status" value="1"/>
</dbReference>
<organism evidence="16 17">
    <name type="scientific">Candidatus Criblamydia sequanensis CRIB-18</name>
    <dbReference type="NCBI Taxonomy" id="1437425"/>
    <lineage>
        <taxon>Bacteria</taxon>
        <taxon>Pseudomonadati</taxon>
        <taxon>Chlamydiota</taxon>
        <taxon>Chlamydiia</taxon>
        <taxon>Parachlamydiales</taxon>
        <taxon>Candidatus Criblamydiaceae</taxon>
        <taxon>Candidatus Criblamydia</taxon>
    </lineage>
</organism>
<dbReference type="InterPro" id="IPR011284">
    <property type="entry name" value="3oxo_ACP_reduc"/>
</dbReference>
<comment type="function">
    <text evidence="1 14">Catalyzes the NADPH-dependent reduction of beta-ketoacyl-ACP substrates to beta-hydroxyacyl-ACP products, the first reductive step in the elongation cycle of fatty acid biosynthesis.</text>
</comment>
<evidence type="ECO:0000313" key="17">
    <source>
        <dbReference type="Proteomes" id="UP000031552"/>
    </source>
</evidence>
<comment type="subunit">
    <text evidence="4 14">Homotetramer.</text>
</comment>
<evidence type="ECO:0000256" key="8">
    <source>
        <dbReference type="ARBA" id="ARBA00023002"/>
    </source>
</evidence>
<comment type="catalytic activity">
    <reaction evidence="11 14">
        <text>a (3R)-hydroxyacyl-[ACP] + NADP(+) = a 3-oxoacyl-[ACP] + NADPH + H(+)</text>
        <dbReference type="Rhea" id="RHEA:17397"/>
        <dbReference type="Rhea" id="RHEA-COMP:9916"/>
        <dbReference type="Rhea" id="RHEA-COMP:9945"/>
        <dbReference type="ChEBI" id="CHEBI:15378"/>
        <dbReference type="ChEBI" id="CHEBI:57783"/>
        <dbReference type="ChEBI" id="CHEBI:58349"/>
        <dbReference type="ChEBI" id="CHEBI:78776"/>
        <dbReference type="ChEBI" id="CHEBI:78827"/>
        <dbReference type="EC" id="1.1.1.100"/>
    </reaction>
</comment>
<dbReference type="SUPFAM" id="SSF51735">
    <property type="entry name" value="NAD(P)-binding Rossmann-fold domains"/>
    <property type="match status" value="1"/>
</dbReference>
<dbReference type="PANTHER" id="PTHR42879">
    <property type="entry name" value="3-OXOACYL-(ACYL-CARRIER-PROTEIN) REDUCTASE"/>
    <property type="match status" value="1"/>
</dbReference>
<evidence type="ECO:0000256" key="3">
    <source>
        <dbReference type="ARBA" id="ARBA00006484"/>
    </source>
</evidence>
<evidence type="ECO:0000256" key="9">
    <source>
        <dbReference type="ARBA" id="ARBA00023098"/>
    </source>
</evidence>
<dbReference type="NCBIfam" id="NF005559">
    <property type="entry name" value="PRK07231.1"/>
    <property type="match status" value="1"/>
</dbReference>
<gene>
    <name evidence="16" type="primary">fabg5</name>
    <name evidence="16" type="ORF">CSEC_1074</name>
</gene>
<dbReference type="STRING" id="1437425.CSEC_1074"/>
<dbReference type="OrthoDB" id="9803333at2"/>
<evidence type="ECO:0000313" key="16">
    <source>
        <dbReference type="EMBL" id="CDR33900.1"/>
    </source>
</evidence>
<sequence length="250" mass="27242">MWNLKGKTALVTGGGSGIGKAISRAFIDQGANVIFFGTNKEKGEHAKKEFEEASKLGAKAYFFQVDVSKKAEVEEAVKKAFELAGSIEILVNNAGITKDQLLLRMPEEDWDLVMDINMKSCYNLCQALIRSMMKSRYGKIINISSVVGVSGNPGQTNYAASKAAMIGFTKSLAKELASRNIMANCVAPGYIETEMTQSLPEEKRKSVMDDIPLNRMGKPEDIANMVLFLASDLSNYITGQVFIVDGGMTL</sequence>
<evidence type="ECO:0000256" key="13">
    <source>
        <dbReference type="PIRSR" id="PIRSR611284-2"/>
    </source>
</evidence>
<evidence type="ECO:0000256" key="14">
    <source>
        <dbReference type="RuleBase" id="RU366074"/>
    </source>
</evidence>
<dbReference type="InterPro" id="IPR020904">
    <property type="entry name" value="Sc_DH/Rdtase_CS"/>
</dbReference>
<reference evidence="16" key="1">
    <citation type="submission" date="2013-12" db="EMBL/GenBank/DDBJ databases">
        <authorList>
            <person name="Linke B."/>
        </authorList>
    </citation>
    <scope>NUCLEOTIDE SEQUENCE [LARGE SCALE GENOMIC DNA]</scope>
    <source>
        <strain evidence="16">CRIB-18</strain>
    </source>
</reference>
<feature type="binding site" evidence="13">
    <location>
        <position position="191"/>
    </location>
    <ligand>
        <name>NADP(+)</name>
        <dbReference type="ChEBI" id="CHEBI:58349"/>
    </ligand>
</feature>
<comment type="similarity">
    <text evidence="3 14">Belongs to the short-chain dehydrogenases/reductases (SDR) family.</text>
</comment>
<dbReference type="InterPro" id="IPR050259">
    <property type="entry name" value="SDR"/>
</dbReference>
<dbReference type="GO" id="GO:0051287">
    <property type="term" value="F:NAD binding"/>
    <property type="evidence" value="ECO:0007669"/>
    <property type="project" value="UniProtKB-UniRule"/>
</dbReference>
<dbReference type="UniPathway" id="UPA00094"/>
<evidence type="ECO:0000256" key="10">
    <source>
        <dbReference type="ARBA" id="ARBA00023160"/>
    </source>
</evidence>
<evidence type="ECO:0000256" key="7">
    <source>
        <dbReference type="ARBA" id="ARBA00022857"/>
    </source>
</evidence>
<dbReference type="NCBIfam" id="NF004197">
    <property type="entry name" value="PRK05653.1-1"/>
    <property type="match status" value="1"/>
</dbReference>
<dbReference type="InterPro" id="IPR036291">
    <property type="entry name" value="NAD(P)-bd_dom_sf"/>
</dbReference>